<reference evidence="2 3" key="1">
    <citation type="journal article" date="2013" name="Chin. Sci. Bull.">
        <title>Genome survey uncovers the secrets of sex and lifestyle in caterpillar fungus.</title>
        <authorList>
            <person name="Hu X."/>
            <person name="Zhang Y."/>
            <person name="Xiao G."/>
            <person name="Zheng P."/>
            <person name="Xia Y."/>
            <person name="Zhang X."/>
            <person name="St Leger R.J."/>
            <person name="Liu X."/>
            <person name="Wang C."/>
        </authorList>
    </citation>
    <scope>NUCLEOTIDE SEQUENCE [LARGE SCALE GENOMIC DNA]</scope>
    <source>
        <strain evidence="3">Co18 / CGMCC 3.14243</strain>
        <tissue evidence="2">Fruit-body</tissue>
    </source>
</reference>
<evidence type="ECO:0000313" key="2">
    <source>
        <dbReference type="EMBL" id="EQK97383.1"/>
    </source>
</evidence>
<accession>T5A464</accession>
<feature type="region of interest" description="Disordered" evidence="1">
    <location>
        <begin position="1"/>
        <end position="131"/>
    </location>
</feature>
<protein>
    <submittedName>
        <fullName evidence="2">Uncharacterized protein</fullName>
    </submittedName>
</protein>
<organism evidence="2 3">
    <name type="scientific">Ophiocordyceps sinensis (strain Co18 / CGMCC 3.14243)</name>
    <name type="common">Yarsagumba caterpillar fungus</name>
    <name type="synonym">Hirsutella sinensis</name>
    <dbReference type="NCBI Taxonomy" id="911162"/>
    <lineage>
        <taxon>Eukaryota</taxon>
        <taxon>Fungi</taxon>
        <taxon>Dikarya</taxon>
        <taxon>Ascomycota</taxon>
        <taxon>Pezizomycotina</taxon>
        <taxon>Sordariomycetes</taxon>
        <taxon>Hypocreomycetidae</taxon>
        <taxon>Hypocreales</taxon>
        <taxon>Ophiocordycipitaceae</taxon>
        <taxon>Ophiocordyceps</taxon>
    </lineage>
</organism>
<evidence type="ECO:0000313" key="3">
    <source>
        <dbReference type="Proteomes" id="UP000019374"/>
    </source>
</evidence>
<dbReference type="EMBL" id="KE660631">
    <property type="protein sequence ID" value="EQK97383.1"/>
    <property type="molecule type" value="Genomic_DNA"/>
</dbReference>
<evidence type="ECO:0000256" key="1">
    <source>
        <dbReference type="SAM" id="MobiDB-lite"/>
    </source>
</evidence>
<sequence>MIEIVMDDDDNAPVVAAPNDGMVPVIAPPAPPSRGHRRGRSSGDASLSGRLSKATERLGSASRGRKESGRSVIRSPPIETCHHSKPKSAVQLRFPIDEMPPPVRFDADLMRSPIEPKGKHISTGLHRSEMI</sequence>
<dbReference type="HOGENOM" id="CLU_2223385_0_0_1"/>
<feature type="compositionally biased region" description="Acidic residues" evidence="1">
    <location>
        <begin position="1"/>
        <end position="11"/>
    </location>
</feature>
<dbReference type="Proteomes" id="UP000019374">
    <property type="component" value="Unassembled WGS sequence"/>
</dbReference>
<feature type="compositionally biased region" description="Basic and acidic residues" evidence="1">
    <location>
        <begin position="105"/>
        <end position="118"/>
    </location>
</feature>
<dbReference type="eggNOG" id="ENOG502QVI0">
    <property type="taxonomic scope" value="Eukaryota"/>
</dbReference>
<name>T5A464_OPHSC</name>
<dbReference type="AlphaFoldDB" id="T5A464"/>
<gene>
    <name evidence="2" type="ORF">OCS_06904</name>
</gene>
<proteinExistence type="predicted"/>
<dbReference type="OrthoDB" id="7326421at2759"/>